<dbReference type="AlphaFoldDB" id="A0A1V1PF69"/>
<feature type="binding site" evidence="9">
    <location>
        <position position="268"/>
    </location>
    <ligand>
        <name>substrate</name>
    </ligand>
</feature>
<dbReference type="InterPro" id="IPR016117">
    <property type="entry name" value="ArgJ-like_dom_sf"/>
</dbReference>
<dbReference type="Gene3D" id="3.10.20.340">
    <property type="entry name" value="ArgJ beta chain, C-terminal domain"/>
    <property type="match status" value="1"/>
</dbReference>
<comment type="similarity">
    <text evidence="1 9">Belongs to the ArgJ family.</text>
</comment>
<feature type="binding site" evidence="9">
    <location>
        <position position="147"/>
    </location>
    <ligand>
        <name>substrate</name>
    </ligand>
</feature>
<feature type="binding site" evidence="9">
    <location>
        <position position="184"/>
    </location>
    <ligand>
        <name>substrate</name>
    </ligand>
</feature>
<dbReference type="NCBIfam" id="TIGR00120">
    <property type="entry name" value="ArgJ"/>
    <property type="match status" value="1"/>
</dbReference>
<feature type="binding site" evidence="9">
    <location>
        <position position="391"/>
    </location>
    <ligand>
        <name>substrate</name>
    </ligand>
</feature>
<organism evidence="10 11">
    <name type="scientific">Candidatus Magnetoglobus multicellularis str. Araruama</name>
    <dbReference type="NCBI Taxonomy" id="890399"/>
    <lineage>
        <taxon>Bacteria</taxon>
        <taxon>Pseudomonadati</taxon>
        <taxon>Thermodesulfobacteriota</taxon>
        <taxon>Desulfobacteria</taxon>
        <taxon>Desulfobacterales</taxon>
        <taxon>Desulfobacteraceae</taxon>
        <taxon>Candidatus Magnetoglobus</taxon>
    </lineage>
</organism>
<dbReference type="UniPathway" id="UPA00068">
    <property type="reaction ID" value="UER00106"/>
</dbReference>
<feature type="binding site" evidence="9">
    <location>
        <position position="173"/>
    </location>
    <ligand>
        <name>substrate</name>
    </ligand>
</feature>
<dbReference type="Gene3D" id="3.60.70.12">
    <property type="entry name" value="L-amino peptidase D-ALA esterase/amidase"/>
    <property type="match status" value="1"/>
</dbReference>
<feature type="site" description="Cleavage; by autolysis" evidence="9">
    <location>
        <begin position="183"/>
        <end position="184"/>
    </location>
</feature>
<dbReference type="GO" id="GO:0006526">
    <property type="term" value="P:L-arginine biosynthetic process"/>
    <property type="evidence" value="ECO:0007669"/>
    <property type="project" value="UniProtKB-UniRule"/>
</dbReference>
<evidence type="ECO:0000313" key="11">
    <source>
        <dbReference type="Proteomes" id="UP000189670"/>
    </source>
</evidence>
<evidence type="ECO:0000256" key="3">
    <source>
        <dbReference type="ARBA" id="ARBA00022571"/>
    </source>
</evidence>
<keyword evidence="4 9" id="KW-0028">Amino-acid biosynthesis</keyword>
<dbReference type="NCBIfam" id="NF003802">
    <property type="entry name" value="PRK05388.1"/>
    <property type="match status" value="1"/>
</dbReference>
<evidence type="ECO:0000256" key="9">
    <source>
        <dbReference type="HAMAP-Rule" id="MF_01106"/>
    </source>
</evidence>
<dbReference type="EC" id="2.3.1.1" evidence="9"/>
<comment type="subunit">
    <text evidence="2 9">Heterotetramer of two alpha and two beta chains.</text>
</comment>
<dbReference type="PANTHER" id="PTHR23100">
    <property type="entry name" value="ARGININE BIOSYNTHESIS BIFUNCTIONAL PROTEIN ARGJ"/>
    <property type="match status" value="1"/>
</dbReference>
<dbReference type="Pfam" id="PF01960">
    <property type="entry name" value="ArgJ"/>
    <property type="match status" value="1"/>
</dbReference>
<dbReference type="GO" id="GO:0004042">
    <property type="term" value="F:L-glutamate N-acetyltransferase activity"/>
    <property type="evidence" value="ECO:0007669"/>
    <property type="project" value="UniProtKB-UniRule"/>
</dbReference>
<dbReference type="Proteomes" id="UP000189670">
    <property type="component" value="Unassembled WGS sequence"/>
</dbReference>
<protein>
    <recommendedName>
        <fullName evidence="9">Arginine biosynthesis bifunctional protein ArgJ</fullName>
    </recommendedName>
    <domain>
        <recommendedName>
            <fullName evidence="9">Glutamate N-acetyltransferase</fullName>
            <ecNumber evidence="9">2.3.1.35</ecNumber>
        </recommendedName>
        <alternativeName>
            <fullName evidence="9">Ornithine acetyltransferase</fullName>
            <shortName evidence="9">OATase</shortName>
        </alternativeName>
        <alternativeName>
            <fullName evidence="9">Ornithine transacetylase</fullName>
        </alternativeName>
    </domain>
    <domain>
        <recommendedName>
            <fullName evidence="9">Amino-acid acetyltransferase</fullName>
            <ecNumber evidence="9">2.3.1.1</ecNumber>
        </recommendedName>
        <alternativeName>
            <fullName evidence="9">N-acetylglutamate synthase</fullName>
            <shortName evidence="9">AGSase</shortName>
        </alternativeName>
    </domain>
    <component>
        <recommendedName>
            <fullName evidence="9">Arginine biosynthesis bifunctional protein ArgJ alpha chain</fullName>
        </recommendedName>
    </component>
    <component>
        <recommendedName>
            <fullName evidence="9">Arginine biosynthesis bifunctional protein ArgJ beta chain</fullName>
        </recommendedName>
    </component>
</protein>
<dbReference type="GO" id="GO:0004358">
    <property type="term" value="F:L-glutamate N-acetyltransferase activity, acting on acetyl-L-ornithine as donor"/>
    <property type="evidence" value="ECO:0007669"/>
    <property type="project" value="UniProtKB-UniRule"/>
</dbReference>
<keyword evidence="9" id="KW-0963">Cytoplasm</keyword>
<feature type="site" description="Involved in the stabilization of negative charge on the oxyanion by the formation of the oxyanion hole" evidence="9">
    <location>
        <position position="110"/>
    </location>
</feature>
<feature type="chain" id="PRO_5023392202" description="Arginine biosynthesis bifunctional protein ArgJ alpha chain" evidence="9">
    <location>
        <begin position="1"/>
        <end position="183"/>
    </location>
</feature>
<gene>
    <name evidence="9 10" type="primary">argJ</name>
    <name evidence="10" type="ORF">OMM_00980</name>
</gene>
<dbReference type="HAMAP" id="MF_01106">
    <property type="entry name" value="ArgJ"/>
    <property type="match status" value="1"/>
</dbReference>
<dbReference type="CDD" id="cd02152">
    <property type="entry name" value="OAT"/>
    <property type="match status" value="1"/>
</dbReference>
<feature type="binding site" evidence="9">
    <location>
        <position position="396"/>
    </location>
    <ligand>
        <name>substrate</name>
    </ligand>
</feature>
<evidence type="ECO:0000256" key="5">
    <source>
        <dbReference type="ARBA" id="ARBA00022679"/>
    </source>
</evidence>
<dbReference type="GO" id="GO:0006592">
    <property type="term" value="P:ornithine biosynthetic process"/>
    <property type="evidence" value="ECO:0007669"/>
    <property type="project" value="TreeGrafter"/>
</dbReference>
<dbReference type="PANTHER" id="PTHR23100:SF0">
    <property type="entry name" value="ARGININE BIOSYNTHESIS BIFUNCTIONAL PROTEIN ARGJ, MITOCHONDRIAL"/>
    <property type="match status" value="1"/>
</dbReference>
<keyword evidence="7 9" id="KW-0012">Acyltransferase</keyword>
<comment type="caution">
    <text evidence="10">The sequence shown here is derived from an EMBL/GenBank/DDBJ whole genome shotgun (WGS) entry which is preliminary data.</text>
</comment>
<dbReference type="EC" id="2.3.1.35" evidence="9"/>
<comment type="catalytic activity">
    <reaction evidence="9">
        <text>L-glutamate + acetyl-CoA = N-acetyl-L-glutamate + CoA + H(+)</text>
        <dbReference type="Rhea" id="RHEA:24292"/>
        <dbReference type="ChEBI" id="CHEBI:15378"/>
        <dbReference type="ChEBI" id="CHEBI:29985"/>
        <dbReference type="ChEBI" id="CHEBI:44337"/>
        <dbReference type="ChEBI" id="CHEBI:57287"/>
        <dbReference type="ChEBI" id="CHEBI:57288"/>
        <dbReference type="EC" id="2.3.1.1"/>
    </reaction>
</comment>
<reference evidence="11" key="1">
    <citation type="submission" date="2012-11" db="EMBL/GenBank/DDBJ databases">
        <authorList>
            <person name="Lucero-Rivera Y.E."/>
            <person name="Tovar-Ramirez D."/>
        </authorList>
    </citation>
    <scope>NUCLEOTIDE SEQUENCE [LARGE SCALE GENOMIC DNA]</scope>
    <source>
        <strain evidence="11">Araruama</strain>
    </source>
</reference>
<comment type="pathway">
    <text evidence="9">Amino-acid biosynthesis; L-arginine biosynthesis; N(2)-acetyl-L-ornithine from L-glutamate: step 1/4.</text>
</comment>
<evidence type="ECO:0000256" key="1">
    <source>
        <dbReference type="ARBA" id="ARBA00006774"/>
    </source>
</evidence>
<evidence type="ECO:0000256" key="4">
    <source>
        <dbReference type="ARBA" id="ARBA00022605"/>
    </source>
</evidence>
<dbReference type="FunFam" id="3.60.70.12:FF:000001">
    <property type="entry name" value="Arginine biosynthesis bifunctional protein ArgJ, chloroplastic"/>
    <property type="match status" value="1"/>
</dbReference>
<feature type="chain" id="PRO_5023392203" description="Arginine biosynthesis bifunctional protein ArgJ beta chain" evidence="9">
    <location>
        <begin position="184"/>
        <end position="396"/>
    </location>
</feature>
<comment type="catalytic activity">
    <reaction evidence="8 9">
        <text>N(2)-acetyl-L-ornithine + L-glutamate = N-acetyl-L-glutamate + L-ornithine</text>
        <dbReference type="Rhea" id="RHEA:15349"/>
        <dbReference type="ChEBI" id="CHEBI:29985"/>
        <dbReference type="ChEBI" id="CHEBI:44337"/>
        <dbReference type="ChEBI" id="CHEBI:46911"/>
        <dbReference type="ChEBI" id="CHEBI:57805"/>
        <dbReference type="EC" id="2.3.1.35"/>
    </reaction>
</comment>
<dbReference type="EMBL" id="ATBP01000063">
    <property type="protein sequence ID" value="ETR73403.1"/>
    <property type="molecule type" value="Genomic_DNA"/>
</dbReference>
<name>A0A1V1PF69_9BACT</name>
<keyword evidence="3 9" id="KW-0055">Arginine biosynthesis</keyword>
<dbReference type="InterPro" id="IPR042195">
    <property type="entry name" value="ArgJ_beta_C"/>
</dbReference>
<keyword evidence="6 9" id="KW-0068">Autocatalytic cleavage</keyword>
<evidence type="ECO:0000313" key="10">
    <source>
        <dbReference type="EMBL" id="ETR73403.1"/>
    </source>
</evidence>
<keyword evidence="5 9" id="KW-0808">Transferase</keyword>
<comment type="subcellular location">
    <subcellularLocation>
        <location evidence="9">Cytoplasm</location>
    </subcellularLocation>
</comment>
<keyword evidence="9" id="KW-0511">Multifunctional enzyme</keyword>
<dbReference type="SUPFAM" id="SSF56266">
    <property type="entry name" value="DmpA/ArgJ-like"/>
    <property type="match status" value="1"/>
</dbReference>
<comment type="pathway">
    <text evidence="9">Amino-acid biosynthesis; L-arginine biosynthesis; L-ornithine and N-acetyl-L-glutamate from L-glutamate and N(2)-acetyl-L-ornithine (cyclic): step 1/1.</text>
</comment>
<accession>A0A1V1PF69</accession>
<feature type="active site" description="Nucleophile" evidence="9">
    <location>
        <position position="184"/>
    </location>
</feature>
<dbReference type="FunFam" id="3.10.20.340:FF:000001">
    <property type="entry name" value="Arginine biosynthesis bifunctional protein ArgJ, chloroplastic"/>
    <property type="match status" value="1"/>
</dbReference>
<evidence type="ECO:0000256" key="8">
    <source>
        <dbReference type="ARBA" id="ARBA00049439"/>
    </source>
</evidence>
<evidence type="ECO:0000256" key="2">
    <source>
        <dbReference type="ARBA" id="ARBA00011475"/>
    </source>
</evidence>
<comment type="function">
    <text evidence="9">Catalyzes two activities which are involved in the cyclic version of arginine biosynthesis: the synthesis of N-acetylglutamate from glutamate and acetyl-CoA as the acetyl donor, and of ornithine by transacetylation between N(2)-acetylornithine and glutamate.</text>
</comment>
<evidence type="ECO:0000256" key="7">
    <source>
        <dbReference type="ARBA" id="ARBA00023315"/>
    </source>
</evidence>
<sequence length="396" mass="42759">MKSNHLTCPGFQFSGISAGIKKDNLKDLGLIYSKETATISGLFTKNVVQAAPVLLDKKRIPKAKARAVIVNSGNANCCTGDQGVADAYAMTSFIANALQIDENQVFAASTGVIGQHLKIDPIKTSIPKLIESLSDNHLEDFARAIMTTDTIPKTSGITVQVDDKSFHICATAKGAGMIRPDMATLLNFVCTDIQADQQTLHDCFAKAINSSMNVITIDGDTSTNDTALILANGMSGLSLTDSKTRNFFQQALNSIQLELAKALVKDGEGANKLVEIVVKRANSSADAQKIADTVAHSNLVKTAIFGEDANWGRILAACGRAGVAFNPDDLVIQFNDISIFENGIYCGEQAEEQVSNILKDDEYRIIIDMKTGVHAHSVYTCDFSYDYIRINADYRT</sequence>
<dbReference type="GO" id="GO:0005737">
    <property type="term" value="C:cytoplasm"/>
    <property type="evidence" value="ECO:0007669"/>
    <property type="project" value="UniProtKB-SubCell"/>
</dbReference>
<proteinExistence type="inferred from homology"/>
<dbReference type="InterPro" id="IPR002813">
    <property type="entry name" value="Arg_biosynth_ArgJ"/>
</dbReference>
<feature type="site" description="Involved in the stabilization of negative charge on the oxyanion by the formation of the oxyanion hole" evidence="9">
    <location>
        <position position="111"/>
    </location>
</feature>
<evidence type="ECO:0000256" key="6">
    <source>
        <dbReference type="ARBA" id="ARBA00022813"/>
    </source>
</evidence>